<dbReference type="OrthoDB" id="1405702at2"/>
<evidence type="ECO:0000313" key="2">
    <source>
        <dbReference type="Proteomes" id="UP000198379"/>
    </source>
</evidence>
<accession>A0A238YNP5</accession>
<name>A0A238YNP5_9FLAO</name>
<proteinExistence type="predicted"/>
<dbReference type="SUPFAM" id="SSF53756">
    <property type="entry name" value="UDP-Glycosyltransferase/glycogen phosphorylase"/>
    <property type="match status" value="2"/>
</dbReference>
<protein>
    <submittedName>
        <fullName evidence="1">Uncharacterized protein</fullName>
    </submittedName>
</protein>
<dbReference type="Proteomes" id="UP000198379">
    <property type="component" value="Unassembled WGS sequence"/>
</dbReference>
<dbReference type="RefSeq" id="WP_089370957.1">
    <property type="nucleotide sequence ID" value="NZ_BMEP01000001.1"/>
</dbReference>
<evidence type="ECO:0000313" key="1">
    <source>
        <dbReference type="EMBL" id="SNR72049.1"/>
    </source>
</evidence>
<reference evidence="1 2" key="1">
    <citation type="submission" date="2017-06" db="EMBL/GenBank/DDBJ databases">
        <authorList>
            <person name="Kim H.J."/>
            <person name="Triplett B.A."/>
        </authorList>
    </citation>
    <scope>NUCLEOTIDE SEQUENCE [LARGE SCALE GENOMIC DNA]</scope>
    <source>
        <strain evidence="1 2">DSM 25597</strain>
    </source>
</reference>
<keyword evidence="2" id="KW-1185">Reference proteome</keyword>
<dbReference type="EMBL" id="FZNY01000002">
    <property type="protein sequence ID" value="SNR72049.1"/>
    <property type="molecule type" value="Genomic_DNA"/>
</dbReference>
<sequence>MSDTTLKSNVIIVAPLSSLSLRTRLYKLALFLFETKCPQITHIAWERLPGECIEHRLDFPVEKKILLKGGGYGSGRRYLYVLWMINVFFYGFKIKRNDVVWALGFESAFPLLLSSMIKGYTLCFDDADRFSMLIKNKILRFIVKTLEFLTSKLVYKHIIPSFERYNFTSKNFFLVENVPSDIVLKEAKTIYDNKEWKKFSLTINLNGWLSRSRGLAIILEICDSLKNHDIGFIMAGKLDCDEAISLSKKSNVQYLGEVSNQEALASYYASDFVFTYYDPISEINRYAASNKWGDALKTGIGIIVNKEIISAKKIIDTKVAIGLYYNDVNALKSKIIYLSEHKNEVDILKKRALELGKDIPCFNMNIKKIFSLS</sequence>
<dbReference type="Gene3D" id="3.40.50.2000">
    <property type="entry name" value="Glycogen Phosphorylase B"/>
    <property type="match status" value="1"/>
</dbReference>
<gene>
    <name evidence="1" type="ORF">SAMN06265376_102184</name>
</gene>
<organism evidence="1 2">
    <name type="scientific">Dokdonia pacifica</name>
    <dbReference type="NCBI Taxonomy" id="1627892"/>
    <lineage>
        <taxon>Bacteria</taxon>
        <taxon>Pseudomonadati</taxon>
        <taxon>Bacteroidota</taxon>
        <taxon>Flavobacteriia</taxon>
        <taxon>Flavobacteriales</taxon>
        <taxon>Flavobacteriaceae</taxon>
        <taxon>Dokdonia</taxon>
    </lineage>
</organism>
<dbReference type="AlphaFoldDB" id="A0A238YNP5"/>